<comment type="similarity">
    <text evidence="26">Belongs to the cytochrome b5 family.</text>
</comment>
<dbReference type="PROSITE" id="PS51384">
    <property type="entry name" value="FAD_FR"/>
    <property type="match status" value="1"/>
</dbReference>
<comment type="subcellular location">
    <subcellularLocation>
        <location evidence="2">Mitochondrion outer membrane</location>
        <topology evidence="2">Single-pass membrane protein</topology>
    </subcellularLocation>
</comment>
<dbReference type="InterPro" id="IPR001709">
    <property type="entry name" value="Flavoprot_Pyr_Nucl_cyt_Rdtase"/>
</dbReference>
<dbReference type="InterPro" id="IPR008333">
    <property type="entry name" value="Cbr1-like_FAD-bd_dom"/>
</dbReference>
<evidence type="ECO:0000256" key="6">
    <source>
        <dbReference type="ARBA" id="ARBA00022617"/>
    </source>
</evidence>
<evidence type="ECO:0000256" key="25">
    <source>
        <dbReference type="PIRSR" id="PIRSR601834-1"/>
    </source>
</evidence>
<feature type="binding site" evidence="25">
    <location>
        <position position="304"/>
    </location>
    <ligand>
        <name>FAD</name>
        <dbReference type="ChEBI" id="CHEBI:57692"/>
    </ligand>
</feature>
<evidence type="ECO:0000256" key="1">
    <source>
        <dbReference type="ARBA" id="ARBA00001974"/>
    </source>
</evidence>
<protein>
    <recommendedName>
        <fullName evidence="21">NADH-cytochrome b5 reductase 1</fullName>
        <ecNumber evidence="5">1.6.2.2</ecNumber>
    </recommendedName>
    <alternativeName>
        <fullName evidence="22">Microsomal cytochrome b reductase</fullName>
    </alternativeName>
</protein>
<dbReference type="Gene3D" id="3.10.120.10">
    <property type="entry name" value="Cytochrome b5-like heme/steroid binding domain"/>
    <property type="match status" value="1"/>
</dbReference>
<dbReference type="InterPro" id="IPR017938">
    <property type="entry name" value="Riboflavin_synthase-like_b-brl"/>
</dbReference>
<comment type="catalytic activity">
    <reaction evidence="23">
        <text>2 Fe(III)-[cytochrome b5] + NADH = 2 Fe(II)-[cytochrome b5] + NAD(+) + H(+)</text>
        <dbReference type="Rhea" id="RHEA:46680"/>
        <dbReference type="Rhea" id="RHEA-COMP:10438"/>
        <dbReference type="Rhea" id="RHEA-COMP:10439"/>
        <dbReference type="ChEBI" id="CHEBI:15378"/>
        <dbReference type="ChEBI" id="CHEBI:29033"/>
        <dbReference type="ChEBI" id="CHEBI:29034"/>
        <dbReference type="ChEBI" id="CHEBI:57540"/>
        <dbReference type="ChEBI" id="CHEBI:57945"/>
        <dbReference type="EC" id="1.6.2.2"/>
    </reaction>
</comment>
<organism evidence="29 30">
    <name type="scientific">Helicocarpus griseus UAMH5409</name>
    <dbReference type="NCBI Taxonomy" id="1447875"/>
    <lineage>
        <taxon>Eukaryota</taxon>
        <taxon>Fungi</taxon>
        <taxon>Dikarya</taxon>
        <taxon>Ascomycota</taxon>
        <taxon>Pezizomycotina</taxon>
        <taxon>Eurotiomycetes</taxon>
        <taxon>Eurotiomycetidae</taxon>
        <taxon>Onygenales</taxon>
        <taxon>Ajellomycetaceae</taxon>
        <taxon>Helicocarpus</taxon>
    </lineage>
</organism>
<dbReference type="PRINTS" id="PR00363">
    <property type="entry name" value="CYTOCHROMEB5"/>
</dbReference>
<dbReference type="CDD" id="cd06183">
    <property type="entry name" value="cyt_b5_reduct_like"/>
    <property type="match status" value="1"/>
</dbReference>
<dbReference type="GO" id="GO:0005783">
    <property type="term" value="C:endoplasmic reticulum"/>
    <property type="evidence" value="ECO:0007669"/>
    <property type="project" value="TreeGrafter"/>
</dbReference>
<dbReference type="PRINTS" id="PR00406">
    <property type="entry name" value="CYTB5RDTASE"/>
</dbReference>
<evidence type="ECO:0000256" key="12">
    <source>
        <dbReference type="ARBA" id="ARBA00022827"/>
    </source>
</evidence>
<dbReference type="FunFam" id="3.40.50.80:FF:000019">
    <property type="entry name" value="NADH-cytochrome b5 reductase"/>
    <property type="match status" value="1"/>
</dbReference>
<comment type="cofactor">
    <cofactor evidence="1 25">
        <name>FAD</name>
        <dbReference type="ChEBI" id="CHEBI:57692"/>
    </cofactor>
</comment>
<keyword evidence="13" id="KW-1133">Transmembrane helix</keyword>
<dbReference type="GO" id="GO:0090524">
    <property type="term" value="F:cytochrome-b5 reductase activity, acting on NADH"/>
    <property type="evidence" value="ECO:0007669"/>
    <property type="project" value="UniProtKB-EC"/>
</dbReference>
<comment type="catalytic activity">
    <reaction evidence="24">
        <text>2 Fe(3+)-[Dph3] + NADH = 2 Fe(2+)-[Dph3] + NAD(+) + H(+)</text>
        <dbReference type="Rhea" id="RHEA:71231"/>
        <dbReference type="Rhea" id="RHEA-COMP:18002"/>
        <dbReference type="Rhea" id="RHEA-COMP:18003"/>
        <dbReference type="ChEBI" id="CHEBI:15378"/>
        <dbReference type="ChEBI" id="CHEBI:29033"/>
        <dbReference type="ChEBI" id="CHEBI:29034"/>
        <dbReference type="ChEBI" id="CHEBI:57540"/>
        <dbReference type="ChEBI" id="CHEBI:57945"/>
        <dbReference type="ChEBI" id="CHEBI:83228"/>
    </reaction>
    <physiologicalReaction direction="left-to-right" evidence="24">
        <dbReference type="Rhea" id="RHEA:71232"/>
    </physiologicalReaction>
</comment>
<gene>
    <name evidence="29" type="ORF">AJ79_00576</name>
</gene>
<comment type="function">
    <text evidence="19">NADH-dependent reductase for DPH3 and cytochrome b5. Required for the first step of diphthamide biosynthesis, a post-translational modification of histidine which occurs in elongation factor 2. DPH1 and DPH2 transfer a 3-amino-3-carboxypropyl (ACP) group from S-adenosyl-L-methionine (SAM) to a histidine residue, the reaction is assisted by a reduction system comprising DPH3 and a NADH-dependent reductase, predominantly CBR1. By reducing DPH3, also involved in the formation of the tRNA wobble base modification mcm5s 2U (5-methoxycarbonylmethyl-2-thiouridine), mediated by the elongator complex. The cytochrome b5/NADH cytochrome b5 reductase electron transfer system supports the catalytic activity of several sterol biosynthetic enzymes.</text>
</comment>
<evidence type="ECO:0000256" key="3">
    <source>
        <dbReference type="ARBA" id="ARBA00005156"/>
    </source>
</evidence>
<sequence>MAATYSMDEVRKHSKADDLWMVLHNKVYNVTKYLDDHPGGPDIMIEVGGTDATEAFEEIGHSDDAREAMQPFYIGDLATEEHAEEVEVYRATYEKVSTVPVINPVKLNKSKALARLAKFLARASLVGAVVYGVYKNGFGMPTSLIHRDLLKLQTGNSAGQFWRGFALAGVGDAIFSIGLAAWAWQKLDVQQEFTHYPAYRPNKKEATVLKKKDVKLIRRAPVLDPQKYRKFPLVRKDQLSSNTYRFVFGLPRETDVLGLPIGQHIAIRADINGKSVARSYTPTSNDVDKGRIELVIKVYPGGLITNYLANLNVGDEVEIRGPKGAMTYNNTYSKHILMIAGGTGITPMYQLIRAICSDDNDNTSVSLLYANNTEEDILLKEELDAFAAKCPQKFGVHYVLAKANESWKGGVGFITQEMIREHGPPVSKDVKALLCGPPPMINAMKKNLGALGFELPTGALSKVTDQVFLF</sequence>
<dbReference type="EC" id="1.6.2.2" evidence="5"/>
<dbReference type="SUPFAM" id="SSF55856">
    <property type="entry name" value="Cytochrome b5-like heme/steroid binding domain"/>
    <property type="match status" value="1"/>
</dbReference>
<keyword evidence="11" id="KW-1000">Mitochondrion outer membrane</keyword>
<keyword evidence="16" id="KW-0520">NAD</keyword>
<keyword evidence="17" id="KW-0496">Mitochondrion</keyword>
<dbReference type="EMBL" id="PDNB01000005">
    <property type="protein sequence ID" value="PGH18237.1"/>
    <property type="molecule type" value="Genomic_DNA"/>
</dbReference>
<keyword evidence="6 26" id="KW-0349">Heme</keyword>
<evidence type="ECO:0000256" key="20">
    <source>
        <dbReference type="ARBA" id="ARBA00038836"/>
    </source>
</evidence>
<evidence type="ECO:0000256" key="17">
    <source>
        <dbReference type="ARBA" id="ARBA00023128"/>
    </source>
</evidence>
<keyword evidence="18" id="KW-0472">Membrane</keyword>
<comment type="caution">
    <text evidence="29">The sequence shown here is derived from an EMBL/GenBank/DDBJ whole genome shotgun (WGS) entry which is preliminary data.</text>
</comment>
<keyword evidence="30" id="KW-1185">Reference proteome</keyword>
<dbReference type="AlphaFoldDB" id="A0A2B7YCB9"/>
<dbReference type="PROSITE" id="PS50255">
    <property type="entry name" value="CYTOCHROME_B5_2"/>
    <property type="match status" value="1"/>
</dbReference>
<dbReference type="SUPFAM" id="SSF52343">
    <property type="entry name" value="Ferredoxin reductase-like, C-terminal NADP-linked domain"/>
    <property type="match status" value="1"/>
</dbReference>
<evidence type="ECO:0000256" key="9">
    <source>
        <dbReference type="ARBA" id="ARBA00022692"/>
    </source>
</evidence>
<keyword evidence="10 26" id="KW-0479">Metal-binding</keyword>
<evidence type="ECO:0000256" key="11">
    <source>
        <dbReference type="ARBA" id="ARBA00022787"/>
    </source>
</evidence>
<accession>A0A2B7YCB9</accession>
<dbReference type="PRINTS" id="PR00371">
    <property type="entry name" value="FPNCR"/>
</dbReference>
<dbReference type="InterPro" id="IPR039261">
    <property type="entry name" value="FNR_nucleotide-bd"/>
</dbReference>
<evidence type="ECO:0000256" key="26">
    <source>
        <dbReference type="RuleBase" id="RU362121"/>
    </source>
</evidence>
<dbReference type="Pfam" id="PF00970">
    <property type="entry name" value="FAD_binding_6"/>
    <property type="match status" value="1"/>
</dbReference>
<feature type="domain" description="Cytochrome b5 heme-binding" evidence="27">
    <location>
        <begin position="2"/>
        <end position="78"/>
    </location>
</feature>
<dbReference type="Pfam" id="PF00173">
    <property type="entry name" value="Cyt-b5"/>
    <property type="match status" value="1"/>
</dbReference>
<dbReference type="Proteomes" id="UP000223968">
    <property type="component" value="Unassembled WGS sequence"/>
</dbReference>
<evidence type="ECO:0000259" key="28">
    <source>
        <dbReference type="PROSITE" id="PS51384"/>
    </source>
</evidence>
<reference evidence="29 30" key="1">
    <citation type="submission" date="2017-10" db="EMBL/GenBank/DDBJ databases">
        <title>Comparative genomics in systemic dimorphic fungi from Ajellomycetaceae.</title>
        <authorList>
            <person name="Munoz J.F."/>
            <person name="Mcewen J.G."/>
            <person name="Clay O.K."/>
            <person name="Cuomo C.A."/>
        </authorList>
    </citation>
    <scope>NUCLEOTIDE SEQUENCE [LARGE SCALE GENOMIC DNA]</scope>
    <source>
        <strain evidence="29 30">UAMH5409</strain>
    </source>
</reference>
<feature type="binding site" evidence="25">
    <location>
        <position position="297"/>
    </location>
    <ligand>
        <name>FAD</name>
        <dbReference type="ChEBI" id="CHEBI:57692"/>
    </ligand>
</feature>
<evidence type="ECO:0000256" key="24">
    <source>
        <dbReference type="ARBA" id="ARBA00049138"/>
    </source>
</evidence>
<dbReference type="InterPro" id="IPR001834">
    <property type="entry name" value="CBR-like"/>
</dbReference>
<feature type="binding site" evidence="25">
    <location>
        <position position="278"/>
    </location>
    <ligand>
        <name>FAD</name>
        <dbReference type="ChEBI" id="CHEBI:57692"/>
    </ligand>
</feature>
<dbReference type="SMART" id="SM01117">
    <property type="entry name" value="Cyt-b5"/>
    <property type="match status" value="1"/>
</dbReference>
<keyword evidence="15 26" id="KW-0408">Iron</keyword>
<evidence type="ECO:0000256" key="13">
    <source>
        <dbReference type="ARBA" id="ARBA00022989"/>
    </source>
</evidence>
<evidence type="ECO:0000256" key="7">
    <source>
        <dbReference type="ARBA" id="ARBA00022630"/>
    </source>
</evidence>
<keyword evidence="14" id="KW-0560">Oxidoreductase</keyword>
<evidence type="ECO:0000256" key="4">
    <source>
        <dbReference type="ARBA" id="ARBA00006105"/>
    </source>
</evidence>
<evidence type="ECO:0000259" key="27">
    <source>
        <dbReference type="PROSITE" id="PS50255"/>
    </source>
</evidence>
<evidence type="ECO:0000256" key="2">
    <source>
        <dbReference type="ARBA" id="ARBA00004572"/>
    </source>
</evidence>
<dbReference type="InterPro" id="IPR018506">
    <property type="entry name" value="Cyt_B5_heme-BS"/>
</dbReference>
<dbReference type="PANTHER" id="PTHR19370:SF178">
    <property type="entry name" value="CYTOCHROME-B5 REDUCTASE"/>
    <property type="match status" value="1"/>
</dbReference>
<keyword evidence="7 25" id="KW-0285">Flavoprotein</keyword>
<dbReference type="STRING" id="1447875.A0A2B7YCB9"/>
<evidence type="ECO:0000256" key="5">
    <source>
        <dbReference type="ARBA" id="ARBA00012011"/>
    </source>
</evidence>
<proteinExistence type="inferred from homology"/>
<keyword evidence="9" id="KW-0812">Transmembrane</keyword>
<dbReference type="PROSITE" id="PS00191">
    <property type="entry name" value="CYTOCHROME_B5_1"/>
    <property type="match status" value="1"/>
</dbReference>
<feature type="domain" description="FAD-binding FR-type" evidence="28">
    <location>
        <begin position="226"/>
        <end position="329"/>
    </location>
</feature>
<dbReference type="Pfam" id="PF00175">
    <property type="entry name" value="NAD_binding_1"/>
    <property type="match status" value="1"/>
</dbReference>
<dbReference type="SUPFAM" id="SSF63380">
    <property type="entry name" value="Riboflavin synthase domain-like"/>
    <property type="match status" value="1"/>
</dbReference>
<name>A0A2B7YCB9_9EURO</name>
<evidence type="ECO:0000256" key="23">
    <source>
        <dbReference type="ARBA" id="ARBA00047682"/>
    </source>
</evidence>
<dbReference type="GO" id="GO:0046872">
    <property type="term" value="F:metal ion binding"/>
    <property type="evidence" value="ECO:0007669"/>
    <property type="project" value="UniProtKB-UniRule"/>
</dbReference>
<dbReference type="OrthoDB" id="260519at2759"/>
<dbReference type="FunFam" id="2.40.30.10:FF:000032">
    <property type="entry name" value="NADH-cytochrome b5 reductase"/>
    <property type="match status" value="1"/>
</dbReference>
<feature type="binding site" evidence="25">
    <location>
        <position position="346"/>
    </location>
    <ligand>
        <name>FAD</name>
        <dbReference type="ChEBI" id="CHEBI:57692"/>
    </ligand>
</feature>
<evidence type="ECO:0000256" key="21">
    <source>
        <dbReference type="ARBA" id="ARBA00039438"/>
    </source>
</evidence>
<dbReference type="InterPro" id="IPR001199">
    <property type="entry name" value="Cyt_B5-like_heme/steroid-bd"/>
</dbReference>
<keyword evidence="8" id="KW-0808">Transferase</keyword>
<evidence type="ECO:0000256" key="22">
    <source>
        <dbReference type="ARBA" id="ARBA00041901"/>
    </source>
</evidence>
<dbReference type="Gene3D" id="2.40.30.10">
    <property type="entry name" value="Translation factors"/>
    <property type="match status" value="1"/>
</dbReference>
<evidence type="ECO:0000256" key="18">
    <source>
        <dbReference type="ARBA" id="ARBA00023136"/>
    </source>
</evidence>
<evidence type="ECO:0000256" key="16">
    <source>
        <dbReference type="ARBA" id="ARBA00023027"/>
    </source>
</evidence>
<feature type="binding site" evidence="25">
    <location>
        <position position="280"/>
    </location>
    <ligand>
        <name>FAD</name>
        <dbReference type="ChEBI" id="CHEBI:57692"/>
    </ligand>
</feature>
<evidence type="ECO:0000256" key="14">
    <source>
        <dbReference type="ARBA" id="ARBA00023002"/>
    </source>
</evidence>
<evidence type="ECO:0000313" key="29">
    <source>
        <dbReference type="EMBL" id="PGH18237.1"/>
    </source>
</evidence>
<evidence type="ECO:0000313" key="30">
    <source>
        <dbReference type="Proteomes" id="UP000223968"/>
    </source>
</evidence>
<evidence type="ECO:0000256" key="10">
    <source>
        <dbReference type="ARBA" id="ARBA00022723"/>
    </source>
</evidence>
<dbReference type="GO" id="GO:0005741">
    <property type="term" value="C:mitochondrial outer membrane"/>
    <property type="evidence" value="ECO:0007669"/>
    <property type="project" value="UniProtKB-SubCell"/>
</dbReference>
<keyword evidence="12 25" id="KW-0274">FAD</keyword>
<evidence type="ECO:0000256" key="15">
    <source>
        <dbReference type="ARBA" id="ARBA00023004"/>
    </source>
</evidence>
<dbReference type="Gene3D" id="3.40.50.80">
    <property type="entry name" value="Nucleotide-binding domain of ferredoxin-NADP reductase (FNR) module"/>
    <property type="match status" value="1"/>
</dbReference>
<comment type="subunit">
    <text evidence="20">Monomer. Component of the 2-(3-amino-3-carboxypropyl)histidine synthase complex composed of DPH1, DPH2, DPH3 and a NADH-dependent reductase, predominantly CBR1.</text>
</comment>
<dbReference type="GO" id="GO:0020037">
    <property type="term" value="F:heme binding"/>
    <property type="evidence" value="ECO:0007669"/>
    <property type="project" value="UniProtKB-UniRule"/>
</dbReference>
<comment type="similarity">
    <text evidence="4">Belongs to the flavoprotein pyridine nucleotide cytochrome reductase family.</text>
</comment>
<dbReference type="InterPro" id="IPR001433">
    <property type="entry name" value="OxRdtase_FAD/NAD-bd"/>
</dbReference>
<feature type="binding site" evidence="25">
    <location>
        <position position="295"/>
    </location>
    <ligand>
        <name>FAD</name>
        <dbReference type="ChEBI" id="CHEBI:57692"/>
    </ligand>
</feature>
<evidence type="ECO:0000256" key="8">
    <source>
        <dbReference type="ARBA" id="ARBA00022679"/>
    </source>
</evidence>
<dbReference type="InterPro" id="IPR036400">
    <property type="entry name" value="Cyt_B5-like_heme/steroid_sf"/>
</dbReference>
<evidence type="ECO:0000256" key="19">
    <source>
        <dbReference type="ARBA" id="ARBA00037104"/>
    </source>
</evidence>
<dbReference type="GO" id="GO:0016740">
    <property type="term" value="F:transferase activity"/>
    <property type="evidence" value="ECO:0007669"/>
    <property type="project" value="UniProtKB-KW"/>
</dbReference>
<comment type="pathway">
    <text evidence="3">Protein modification; peptidyl-diphthamide biosynthesis.</text>
</comment>
<dbReference type="InterPro" id="IPR017927">
    <property type="entry name" value="FAD-bd_FR_type"/>
</dbReference>
<dbReference type="FunFam" id="3.10.120.10:FF:000002">
    <property type="entry name" value="Cytochrome b5 type B"/>
    <property type="match status" value="1"/>
</dbReference>
<dbReference type="PANTHER" id="PTHR19370">
    <property type="entry name" value="NADH-CYTOCHROME B5 REDUCTASE"/>
    <property type="match status" value="1"/>
</dbReference>